<keyword evidence="5" id="KW-1185">Reference proteome</keyword>
<evidence type="ECO:0000313" key="4">
    <source>
        <dbReference type="Proteomes" id="UP000234166"/>
    </source>
</evidence>
<evidence type="ECO:0000313" key="2">
    <source>
        <dbReference type="EMBL" id="SON89229.1"/>
    </source>
</evidence>
<accession>A0AB38E8B3</accession>
<evidence type="ECO:0000313" key="3">
    <source>
        <dbReference type="EMBL" id="SON92887.1"/>
    </source>
</evidence>
<gene>
    <name evidence="2" type="ORF">XAP6984_920017</name>
    <name evidence="3" type="ORF">XAP7430_910019</name>
</gene>
<dbReference type="Proteomes" id="UP000234166">
    <property type="component" value="Unassembled WGS sequence"/>
</dbReference>
<reference evidence="4 5" key="1">
    <citation type="submission" date="2017-10" db="EMBL/GenBank/DDBJ databases">
        <authorList>
            <person name="Regsiter A."/>
            <person name="William W."/>
        </authorList>
    </citation>
    <scope>NUCLEOTIDE SEQUENCE [LARGE SCALE GENOMIC DNA]</scope>
    <source>
        <strain evidence="2 5">CFBP6984</strain>
        <strain evidence="3 4">CFBP7430</strain>
    </source>
</reference>
<sequence>MVPNPAGTSASAERWFESCLAHVERELREARWPIHPGYRHEPREYSIAVYQRFRRNPRQQRRRLHCRARRTRHRPADAPCRHARAAAAL</sequence>
<evidence type="ECO:0008006" key="6">
    <source>
        <dbReference type="Google" id="ProtNLM"/>
    </source>
</evidence>
<feature type="region of interest" description="Disordered" evidence="1">
    <location>
        <begin position="59"/>
        <end position="89"/>
    </location>
</feature>
<evidence type="ECO:0000313" key="5">
    <source>
        <dbReference type="Proteomes" id="UP000234181"/>
    </source>
</evidence>
<dbReference type="EMBL" id="OCYT01000153">
    <property type="protein sequence ID" value="SON89229.1"/>
    <property type="molecule type" value="Genomic_DNA"/>
</dbReference>
<organism evidence="3 4">
    <name type="scientific">Xanthomonas campestris pv. phaseoli</name>
    <dbReference type="NCBI Taxonomy" id="317013"/>
    <lineage>
        <taxon>Bacteria</taxon>
        <taxon>Pseudomonadati</taxon>
        <taxon>Pseudomonadota</taxon>
        <taxon>Gammaproteobacteria</taxon>
        <taxon>Lysobacterales</taxon>
        <taxon>Lysobacteraceae</taxon>
        <taxon>Xanthomonas</taxon>
    </lineage>
</organism>
<proteinExistence type="predicted"/>
<dbReference type="AlphaFoldDB" id="A0AB38E8B3"/>
<dbReference type="EMBL" id="OCYS01000151">
    <property type="protein sequence ID" value="SON92887.1"/>
    <property type="molecule type" value="Genomic_DNA"/>
</dbReference>
<feature type="compositionally biased region" description="Basic residues" evidence="1">
    <location>
        <begin position="59"/>
        <end position="73"/>
    </location>
</feature>
<comment type="caution">
    <text evidence="3">The sequence shown here is derived from an EMBL/GenBank/DDBJ whole genome shotgun (WGS) entry which is preliminary data.</text>
</comment>
<protein>
    <recommendedName>
        <fullName evidence="6">Transposase</fullName>
    </recommendedName>
</protein>
<name>A0AB38E8B3_XANCH</name>
<dbReference type="Proteomes" id="UP000234181">
    <property type="component" value="Unassembled WGS sequence"/>
</dbReference>
<evidence type="ECO:0000256" key="1">
    <source>
        <dbReference type="SAM" id="MobiDB-lite"/>
    </source>
</evidence>